<dbReference type="Pfam" id="PF13377">
    <property type="entry name" value="Peripla_BP_3"/>
    <property type="match status" value="1"/>
</dbReference>
<dbReference type="RefSeq" id="WP_251491450.1">
    <property type="nucleotide sequence ID" value="NZ_CAJSLV010000058.1"/>
</dbReference>
<protein>
    <submittedName>
        <fullName evidence="6">LacI family transcriptional regulator</fullName>
    </submittedName>
</protein>
<dbReference type="Gene3D" id="1.10.260.40">
    <property type="entry name" value="lambda repressor-like DNA-binding domains"/>
    <property type="match status" value="1"/>
</dbReference>
<evidence type="ECO:0000313" key="7">
    <source>
        <dbReference type="Proteomes" id="UP001152519"/>
    </source>
</evidence>
<comment type="caution">
    <text evidence="6">The sequence shown here is derived from an EMBL/GenBank/DDBJ whole genome shotgun (WGS) entry which is preliminary data.</text>
</comment>
<dbReference type="PROSITE" id="PS50932">
    <property type="entry name" value="HTH_LACI_2"/>
    <property type="match status" value="1"/>
</dbReference>
<dbReference type="Pfam" id="PF00356">
    <property type="entry name" value="LacI"/>
    <property type="match status" value="1"/>
</dbReference>
<keyword evidence="4" id="KW-0804">Transcription</keyword>
<evidence type="ECO:0000256" key="3">
    <source>
        <dbReference type="ARBA" id="ARBA00023125"/>
    </source>
</evidence>
<dbReference type="Proteomes" id="UP001152519">
    <property type="component" value="Unassembled WGS sequence"/>
</dbReference>
<sequence>MTGRRVTMSDVARSAGVSQTTASVVLSGRTDLRISEAASARVHEAAKTLGYRPNVTARSLRTKTTQTIGLVSDALTTTPFAGEAIRGALEAAAARDHLLFITETGGTDSSESTLVNALLDRQVDAVILASMYTRYVTPPKELHGHRVVLLNCLAPGFGAPCVVPDEVEAGRNAGRMLTEHGHRSGIWAIGGHKAVPATPEGNFAGNERMRGLQEVLRAARTGLDGVVECEWNAEDGYRETRRLLQDGSPPRALVCSTDRLSFGAYQALAEAGLSVPDDVTVVSFDDQDIASWLRPALTTLALPHYQMGHLAVETVLSGKPLEPRVHRVAMPVRQRGSVGPPRP</sequence>
<evidence type="ECO:0000259" key="5">
    <source>
        <dbReference type="PROSITE" id="PS50932"/>
    </source>
</evidence>
<dbReference type="InterPro" id="IPR000843">
    <property type="entry name" value="HTH_LacI"/>
</dbReference>
<dbReference type="EMBL" id="CAJSLV010000058">
    <property type="protein sequence ID" value="CAG6394722.1"/>
    <property type="molecule type" value="Genomic_DNA"/>
</dbReference>
<gene>
    <name evidence="6" type="ORF">SCOCK_290058</name>
</gene>
<dbReference type="PANTHER" id="PTHR30146">
    <property type="entry name" value="LACI-RELATED TRANSCRIPTIONAL REPRESSOR"/>
    <property type="match status" value="1"/>
</dbReference>
<dbReference type="CDD" id="cd06288">
    <property type="entry name" value="PBP1_sucrose_transcription_regulator"/>
    <property type="match status" value="1"/>
</dbReference>
<proteinExistence type="predicted"/>
<accession>A0A9W4DWD2</accession>
<organism evidence="6 7">
    <name type="scientific">Actinacidiphila cocklensis</name>
    <dbReference type="NCBI Taxonomy" id="887465"/>
    <lineage>
        <taxon>Bacteria</taxon>
        <taxon>Bacillati</taxon>
        <taxon>Actinomycetota</taxon>
        <taxon>Actinomycetes</taxon>
        <taxon>Kitasatosporales</taxon>
        <taxon>Streptomycetaceae</taxon>
        <taxon>Actinacidiphila</taxon>
    </lineage>
</organism>
<dbReference type="InterPro" id="IPR010982">
    <property type="entry name" value="Lambda_DNA-bd_dom_sf"/>
</dbReference>
<dbReference type="GO" id="GO:0003700">
    <property type="term" value="F:DNA-binding transcription factor activity"/>
    <property type="evidence" value="ECO:0007669"/>
    <property type="project" value="TreeGrafter"/>
</dbReference>
<keyword evidence="3" id="KW-0238">DNA-binding</keyword>
<evidence type="ECO:0000256" key="2">
    <source>
        <dbReference type="ARBA" id="ARBA00023015"/>
    </source>
</evidence>
<dbReference type="PANTHER" id="PTHR30146:SF148">
    <property type="entry name" value="HTH-TYPE TRANSCRIPTIONAL REPRESSOR PURR-RELATED"/>
    <property type="match status" value="1"/>
</dbReference>
<evidence type="ECO:0000256" key="4">
    <source>
        <dbReference type="ARBA" id="ARBA00023163"/>
    </source>
</evidence>
<evidence type="ECO:0000313" key="6">
    <source>
        <dbReference type="EMBL" id="CAG6394722.1"/>
    </source>
</evidence>
<dbReference type="AlphaFoldDB" id="A0A9W4DWD2"/>
<dbReference type="Gene3D" id="3.40.50.2300">
    <property type="match status" value="2"/>
</dbReference>
<keyword evidence="2" id="KW-0805">Transcription regulation</keyword>
<evidence type="ECO:0000256" key="1">
    <source>
        <dbReference type="ARBA" id="ARBA00022491"/>
    </source>
</evidence>
<feature type="domain" description="HTH lacI-type" evidence="5">
    <location>
        <begin position="6"/>
        <end position="62"/>
    </location>
</feature>
<reference evidence="6" key="1">
    <citation type="submission" date="2021-05" db="EMBL/GenBank/DDBJ databases">
        <authorList>
            <person name="Arsene-Ploetze F."/>
        </authorList>
    </citation>
    <scope>NUCLEOTIDE SEQUENCE</scope>
    <source>
        <strain evidence="6">DSM 42138</strain>
    </source>
</reference>
<dbReference type="InterPro" id="IPR028082">
    <property type="entry name" value="Peripla_BP_I"/>
</dbReference>
<dbReference type="SUPFAM" id="SSF47413">
    <property type="entry name" value="lambda repressor-like DNA-binding domains"/>
    <property type="match status" value="1"/>
</dbReference>
<keyword evidence="1" id="KW-0678">Repressor</keyword>
<dbReference type="SUPFAM" id="SSF53822">
    <property type="entry name" value="Periplasmic binding protein-like I"/>
    <property type="match status" value="1"/>
</dbReference>
<dbReference type="CDD" id="cd01392">
    <property type="entry name" value="HTH_LacI"/>
    <property type="match status" value="1"/>
</dbReference>
<name>A0A9W4DWD2_9ACTN</name>
<dbReference type="SMART" id="SM00354">
    <property type="entry name" value="HTH_LACI"/>
    <property type="match status" value="1"/>
</dbReference>
<dbReference type="PROSITE" id="PS00356">
    <property type="entry name" value="HTH_LACI_1"/>
    <property type="match status" value="1"/>
</dbReference>
<dbReference type="InterPro" id="IPR046335">
    <property type="entry name" value="LacI/GalR-like_sensor"/>
</dbReference>
<keyword evidence="7" id="KW-1185">Reference proteome</keyword>
<dbReference type="GO" id="GO:0000976">
    <property type="term" value="F:transcription cis-regulatory region binding"/>
    <property type="evidence" value="ECO:0007669"/>
    <property type="project" value="TreeGrafter"/>
</dbReference>